<dbReference type="Proteomes" id="UP000027616">
    <property type="component" value="Chromosome I"/>
</dbReference>
<organism evidence="1 2">
    <name type="scientific">Mucinivorans hirudinis</name>
    <dbReference type="NCBI Taxonomy" id="1433126"/>
    <lineage>
        <taxon>Bacteria</taxon>
        <taxon>Pseudomonadati</taxon>
        <taxon>Bacteroidota</taxon>
        <taxon>Bacteroidia</taxon>
        <taxon>Bacteroidales</taxon>
        <taxon>Rikenellaceae</taxon>
        <taxon>Mucinivorans</taxon>
    </lineage>
</organism>
<keyword evidence="2" id="KW-1185">Reference proteome</keyword>
<dbReference type="OrthoDB" id="5918147at2"/>
<dbReference type="AlphaFoldDB" id="A0A060R6E1"/>
<name>A0A060R6E1_9BACT</name>
<evidence type="ECO:0000313" key="2">
    <source>
        <dbReference type="Proteomes" id="UP000027616"/>
    </source>
</evidence>
<dbReference type="KEGG" id="rbc:BN938_0397"/>
<reference evidence="1 2" key="1">
    <citation type="journal article" date="2015" name="Genome Announc.">
        <title>Complete Genome Sequence of the Novel Leech Symbiont Mucinivorans hirudinis M3T.</title>
        <authorList>
            <person name="Nelson M.C."/>
            <person name="Bomar L."/>
            <person name="Graf J."/>
        </authorList>
    </citation>
    <scope>NUCLEOTIDE SEQUENCE [LARGE SCALE GENOMIC DNA]</scope>
    <source>
        <strain evidence="2">M3</strain>
    </source>
</reference>
<evidence type="ECO:0000313" key="1">
    <source>
        <dbReference type="EMBL" id="CDN30502.1"/>
    </source>
</evidence>
<gene>
    <name evidence="1" type="ORF">BN938_0397</name>
</gene>
<accession>A0A060R6E1</accession>
<sequence>MYTNNQSHIFDPTIEIEEYYTHSIDGVPVCHKSWKELRRPNDDMLLTQYYDEYCNLIANNKNLCHIPEEVLRQWIYPFNDDANSLRNYAWIDYYKSRFVLCELDIETLCNEVNVNEYGSELVSQRGSLRDFSDFCWTDEDIACWANNKTWNTPPVILDVKSFGNIPKWADISGTYQLIEGHQRLGYLRAVVKMAHVGKTGFKTSHKVYLLHNQ</sequence>
<protein>
    <submittedName>
        <fullName evidence="1">Uncharacterized protein</fullName>
    </submittedName>
</protein>
<dbReference type="EMBL" id="HG934468">
    <property type="protein sequence ID" value="CDN30502.1"/>
    <property type="molecule type" value="Genomic_DNA"/>
</dbReference>
<dbReference type="STRING" id="1433126.BN938_0397"/>
<dbReference type="HOGENOM" id="CLU_1445002_0_0_10"/>
<proteinExistence type="predicted"/>